<protein>
    <submittedName>
        <fullName evidence="8">PTH4 protein</fullName>
    </submittedName>
</protein>
<keyword evidence="9" id="KW-1185">Reference proteome</keyword>
<feature type="chain" id="PRO_5029601017" evidence="7">
    <location>
        <begin position="26"/>
        <end position="104"/>
    </location>
</feature>
<dbReference type="AlphaFoldDB" id="A0A7K6C5I5"/>
<dbReference type="EMBL" id="VZRJ01007862">
    <property type="protein sequence ID" value="NWV09305.1"/>
    <property type="molecule type" value="Genomic_DNA"/>
</dbReference>
<proteinExistence type="inferred from homology"/>
<gene>
    <name evidence="8" type="primary">Pth4</name>
    <name evidence="8" type="ORF">PTIVIO_R02028</name>
</gene>
<organism evidence="8 9">
    <name type="scientific">Ptilonorhynchus violaceus</name>
    <name type="common">Satin bowerbird</name>
    <name type="synonym">Pyrrhocorax violaceus</name>
    <dbReference type="NCBI Taxonomy" id="28724"/>
    <lineage>
        <taxon>Eukaryota</taxon>
        <taxon>Metazoa</taxon>
        <taxon>Chordata</taxon>
        <taxon>Craniata</taxon>
        <taxon>Vertebrata</taxon>
        <taxon>Euteleostomi</taxon>
        <taxon>Archelosauria</taxon>
        <taxon>Archosauria</taxon>
        <taxon>Dinosauria</taxon>
        <taxon>Saurischia</taxon>
        <taxon>Theropoda</taxon>
        <taxon>Coelurosauria</taxon>
        <taxon>Aves</taxon>
        <taxon>Neognathae</taxon>
        <taxon>Neoaves</taxon>
        <taxon>Telluraves</taxon>
        <taxon>Australaves</taxon>
        <taxon>Passeriformes</taxon>
        <taxon>Ptilonorhynchidae</taxon>
        <taxon>Ptilonorhynchus</taxon>
    </lineage>
</organism>
<comment type="caution">
    <text evidence="8">The sequence shown here is derived from an EMBL/GenBank/DDBJ whole genome shotgun (WGS) entry which is preliminary data.</text>
</comment>
<dbReference type="Proteomes" id="UP000584880">
    <property type="component" value="Unassembled WGS sequence"/>
</dbReference>
<evidence type="ECO:0000256" key="1">
    <source>
        <dbReference type="ARBA" id="ARBA00004613"/>
    </source>
</evidence>
<evidence type="ECO:0000313" key="9">
    <source>
        <dbReference type="Proteomes" id="UP000584880"/>
    </source>
</evidence>
<evidence type="ECO:0000256" key="2">
    <source>
        <dbReference type="ARBA" id="ARBA00006307"/>
    </source>
</evidence>
<feature type="signal peptide" evidence="7">
    <location>
        <begin position="1"/>
        <end position="25"/>
    </location>
</feature>
<keyword evidence="7" id="KW-0732">Signal</keyword>
<keyword evidence="5" id="KW-0372">Hormone</keyword>
<dbReference type="GO" id="GO:0005179">
    <property type="term" value="F:hormone activity"/>
    <property type="evidence" value="ECO:0007669"/>
    <property type="project" value="UniProtKB-KW"/>
</dbReference>
<evidence type="ECO:0000256" key="7">
    <source>
        <dbReference type="SAM" id="SignalP"/>
    </source>
</evidence>
<dbReference type="SMART" id="SM00087">
    <property type="entry name" value="PTH"/>
    <property type="match status" value="1"/>
</dbReference>
<feature type="region of interest" description="Disordered" evidence="6">
    <location>
        <begin position="74"/>
        <end position="104"/>
    </location>
</feature>
<evidence type="ECO:0000256" key="6">
    <source>
        <dbReference type="SAM" id="MobiDB-lite"/>
    </source>
</evidence>
<comment type="similarity">
    <text evidence="2">Belongs to the parathyroid hormone family.</text>
</comment>
<keyword evidence="3" id="KW-0964">Secreted</keyword>
<sequence>MFLPQRSLLTVTFWAIVFFVCLATCQDIENRRAGTENQLLHHKGRAFQGLKRLMRLHHVLGTVRTASGREIPLPNAGWDARESQDPSDLSNGIHRDQASSLMEQ</sequence>
<keyword evidence="4" id="KW-0165">Cleavage on pair of basic residues</keyword>
<feature type="non-terminal residue" evidence="8">
    <location>
        <position position="104"/>
    </location>
</feature>
<evidence type="ECO:0000256" key="5">
    <source>
        <dbReference type="ARBA" id="ARBA00022702"/>
    </source>
</evidence>
<feature type="non-terminal residue" evidence="8">
    <location>
        <position position="1"/>
    </location>
</feature>
<dbReference type="GO" id="GO:0005576">
    <property type="term" value="C:extracellular region"/>
    <property type="evidence" value="ECO:0007669"/>
    <property type="project" value="UniProtKB-SubCell"/>
</dbReference>
<reference evidence="8 9" key="1">
    <citation type="submission" date="2019-09" db="EMBL/GenBank/DDBJ databases">
        <title>Bird 10,000 Genomes (B10K) Project - Family phase.</title>
        <authorList>
            <person name="Zhang G."/>
        </authorList>
    </citation>
    <scope>NUCLEOTIDE SEQUENCE [LARGE SCALE GENOMIC DNA]</scope>
    <source>
        <strain evidence="8">B10K-DU-012-10</strain>
        <tissue evidence="8">Blood</tissue>
    </source>
</reference>
<accession>A0A7K6C5I5</accession>
<name>A0A7K6C5I5_PTIVI</name>
<evidence type="ECO:0000313" key="8">
    <source>
        <dbReference type="EMBL" id="NWV09305.1"/>
    </source>
</evidence>
<evidence type="ECO:0000256" key="4">
    <source>
        <dbReference type="ARBA" id="ARBA00022685"/>
    </source>
</evidence>
<evidence type="ECO:0000256" key="3">
    <source>
        <dbReference type="ARBA" id="ARBA00022525"/>
    </source>
</evidence>
<comment type="subcellular location">
    <subcellularLocation>
        <location evidence="1">Secreted</location>
    </subcellularLocation>
</comment>
<dbReference type="InterPro" id="IPR001415">
    <property type="entry name" value="PTH/PTH-rel"/>
</dbReference>
<dbReference type="Pfam" id="PF01279">
    <property type="entry name" value="Parathyroid"/>
    <property type="match status" value="1"/>
</dbReference>